<name>A0ABD5M4N8_9EURY</name>
<evidence type="ECO:0000256" key="1">
    <source>
        <dbReference type="SAM" id="Phobius"/>
    </source>
</evidence>
<reference evidence="2 3" key="1">
    <citation type="submission" date="2024-06" db="EMBL/GenBank/DDBJ databases">
        <title>Halorubrum miltondacostae sp. nov., a potential PHA producer isolated from an inland solar saltern in Rio Maior, Portugal.</title>
        <authorList>
            <person name="Albuquerque L."/>
            <person name="Viver T."/>
            <person name="Barroso C."/>
            <person name="Claudino R."/>
            <person name="Galvan M."/>
            <person name="Simoes G."/>
            <person name="Lobo Da Cunha A."/>
            <person name="Egas C."/>
        </authorList>
    </citation>
    <scope>NUCLEOTIDE SEQUENCE [LARGE SCALE GENOMIC DNA]</scope>
    <source>
        <strain evidence="2 3">RMP-11</strain>
    </source>
</reference>
<dbReference type="Pfam" id="PF25949">
    <property type="entry name" value="DUF7987"/>
    <property type="match status" value="1"/>
</dbReference>
<evidence type="ECO:0000313" key="2">
    <source>
        <dbReference type="EMBL" id="MEZ3165231.1"/>
    </source>
</evidence>
<keyword evidence="1" id="KW-0472">Membrane</keyword>
<proteinExistence type="predicted"/>
<feature type="transmembrane region" description="Helical" evidence="1">
    <location>
        <begin position="7"/>
        <end position="26"/>
    </location>
</feature>
<dbReference type="InterPro" id="IPR058293">
    <property type="entry name" value="DUF7987"/>
</dbReference>
<sequence length="54" mass="5946">MVSHENEVMILLGVTAVILLASINSFTNLPTWISILVVIVVGVLVPQFISRRNK</sequence>
<dbReference type="EMBL" id="JBEDNY010000006">
    <property type="protein sequence ID" value="MEZ3165231.1"/>
    <property type="molecule type" value="Genomic_DNA"/>
</dbReference>
<dbReference type="Proteomes" id="UP001567572">
    <property type="component" value="Unassembled WGS sequence"/>
</dbReference>
<keyword evidence="1" id="KW-0812">Transmembrane</keyword>
<keyword evidence="1" id="KW-1133">Transmembrane helix</keyword>
<feature type="transmembrane region" description="Helical" evidence="1">
    <location>
        <begin position="32"/>
        <end position="49"/>
    </location>
</feature>
<keyword evidence="3" id="KW-1185">Reference proteome</keyword>
<accession>A0ABD5M4N8</accession>
<dbReference type="AlphaFoldDB" id="A0ABD5M4N8"/>
<evidence type="ECO:0000313" key="3">
    <source>
        <dbReference type="Proteomes" id="UP001567572"/>
    </source>
</evidence>
<protein>
    <submittedName>
        <fullName evidence="2">Uncharacterized protein</fullName>
    </submittedName>
</protein>
<gene>
    <name evidence="2" type="ORF">ABNG04_15420</name>
</gene>
<dbReference type="RefSeq" id="WP_371163269.1">
    <property type="nucleotide sequence ID" value="NZ_JBEDNY010000006.1"/>
</dbReference>
<comment type="caution">
    <text evidence="2">The sequence shown here is derived from an EMBL/GenBank/DDBJ whole genome shotgun (WGS) entry which is preliminary data.</text>
</comment>
<organism evidence="2 3">
    <name type="scientific">Halorubrum miltondacostae</name>
    <dbReference type="NCBI Taxonomy" id="3076378"/>
    <lineage>
        <taxon>Archaea</taxon>
        <taxon>Methanobacteriati</taxon>
        <taxon>Methanobacteriota</taxon>
        <taxon>Stenosarchaea group</taxon>
        <taxon>Halobacteria</taxon>
        <taxon>Halobacteriales</taxon>
        <taxon>Haloferacaceae</taxon>
        <taxon>Halorubrum</taxon>
    </lineage>
</organism>